<sequence length="161" mass="17309">MDDIEFIPLTVRNLSLALPIYEANRAYYDLLETAVSVKTIEDDLVALPAGVQISQKHFGVIAQQGRPLAVLDVVTGYPGAETAYIGLLLVADKGRGIGGRILVELETRLKASGYQQIGLAVLRNNPRAQHFWTQQGFTATGAAVAQAGSSQVSVISYQKPL</sequence>
<protein>
    <recommendedName>
        <fullName evidence="1">N-acetyltransferase domain-containing protein</fullName>
    </recommendedName>
</protein>
<evidence type="ECO:0000313" key="2">
    <source>
        <dbReference type="EMBL" id="KRM72196.1"/>
    </source>
</evidence>
<dbReference type="PROSITE" id="PS51186">
    <property type="entry name" value="GNAT"/>
    <property type="match status" value="1"/>
</dbReference>
<organism evidence="2 3">
    <name type="scientific">Lacticaseibacillus brantae DSM 23927</name>
    <dbReference type="NCBI Taxonomy" id="1423727"/>
    <lineage>
        <taxon>Bacteria</taxon>
        <taxon>Bacillati</taxon>
        <taxon>Bacillota</taxon>
        <taxon>Bacilli</taxon>
        <taxon>Lactobacillales</taxon>
        <taxon>Lactobacillaceae</taxon>
        <taxon>Lacticaseibacillus</taxon>
    </lineage>
</organism>
<comment type="caution">
    <text evidence="2">The sequence shown here is derived from an EMBL/GenBank/DDBJ whole genome shotgun (WGS) entry which is preliminary data.</text>
</comment>
<feature type="domain" description="N-acetyltransferase" evidence="1">
    <location>
        <begin position="4"/>
        <end position="161"/>
    </location>
</feature>
<dbReference type="GO" id="GO:0016747">
    <property type="term" value="F:acyltransferase activity, transferring groups other than amino-acyl groups"/>
    <property type="evidence" value="ECO:0007669"/>
    <property type="project" value="InterPro"/>
</dbReference>
<dbReference type="InterPro" id="IPR000182">
    <property type="entry name" value="GNAT_dom"/>
</dbReference>
<proteinExistence type="predicted"/>
<accession>A0A0R2B2K1</accession>
<keyword evidence="3" id="KW-1185">Reference proteome</keyword>
<dbReference type="InterPro" id="IPR016181">
    <property type="entry name" value="Acyl_CoA_acyltransferase"/>
</dbReference>
<dbReference type="PATRIC" id="fig|1423727.3.peg.1199"/>
<dbReference type="SUPFAM" id="SSF55729">
    <property type="entry name" value="Acyl-CoA N-acyltransferases (Nat)"/>
    <property type="match status" value="1"/>
</dbReference>
<dbReference type="EMBL" id="AYZQ01000002">
    <property type="protein sequence ID" value="KRM72196.1"/>
    <property type="molecule type" value="Genomic_DNA"/>
</dbReference>
<dbReference type="Gene3D" id="3.40.630.30">
    <property type="match status" value="1"/>
</dbReference>
<name>A0A0R2B2K1_9LACO</name>
<evidence type="ECO:0000259" key="1">
    <source>
        <dbReference type="PROSITE" id="PS51186"/>
    </source>
</evidence>
<dbReference type="CDD" id="cd04301">
    <property type="entry name" value="NAT_SF"/>
    <property type="match status" value="1"/>
</dbReference>
<gene>
    <name evidence="2" type="ORF">FC34_GL001180</name>
</gene>
<dbReference type="STRING" id="1423727.FC34_GL001180"/>
<reference evidence="2 3" key="1">
    <citation type="journal article" date="2015" name="Genome Announc.">
        <title>Expanding the biotechnology potential of lactobacilli through comparative genomics of 213 strains and associated genera.</title>
        <authorList>
            <person name="Sun Z."/>
            <person name="Harris H.M."/>
            <person name="McCann A."/>
            <person name="Guo C."/>
            <person name="Argimon S."/>
            <person name="Zhang W."/>
            <person name="Yang X."/>
            <person name="Jeffery I.B."/>
            <person name="Cooney J.C."/>
            <person name="Kagawa T.F."/>
            <person name="Liu W."/>
            <person name="Song Y."/>
            <person name="Salvetti E."/>
            <person name="Wrobel A."/>
            <person name="Rasinkangas P."/>
            <person name="Parkhill J."/>
            <person name="Rea M.C."/>
            <person name="O'Sullivan O."/>
            <person name="Ritari J."/>
            <person name="Douillard F.P."/>
            <person name="Paul Ross R."/>
            <person name="Yang R."/>
            <person name="Briner A.E."/>
            <person name="Felis G.E."/>
            <person name="de Vos W.M."/>
            <person name="Barrangou R."/>
            <person name="Klaenhammer T.R."/>
            <person name="Caufield P.W."/>
            <person name="Cui Y."/>
            <person name="Zhang H."/>
            <person name="O'Toole P.W."/>
        </authorList>
    </citation>
    <scope>NUCLEOTIDE SEQUENCE [LARGE SCALE GENOMIC DNA]</scope>
    <source>
        <strain evidence="2 3">DSM 23927</strain>
    </source>
</reference>
<dbReference type="Proteomes" id="UP000051672">
    <property type="component" value="Unassembled WGS sequence"/>
</dbReference>
<dbReference type="Pfam" id="PF00583">
    <property type="entry name" value="Acetyltransf_1"/>
    <property type="match status" value="1"/>
</dbReference>
<dbReference type="OrthoDB" id="9782266at2"/>
<evidence type="ECO:0000313" key="3">
    <source>
        <dbReference type="Proteomes" id="UP000051672"/>
    </source>
</evidence>
<dbReference type="AlphaFoldDB" id="A0A0R2B2K1"/>
<dbReference type="RefSeq" id="WP_057894460.1">
    <property type="nucleotide sequence ID" value="NZ_AYZQ01000002.1"/>
</dbReference>